<dbReference type="Pfam" id="PF04229">
    <property type="entry name" value="GrpB"/>
    <property type="match status" value="1"/>
</dbReference>
<dbReference type="EMBL" id="BJYM01000005">
    <property type="protein sequence ID" value="GEN86699.1"/>
    <property type="molecule type" value="Genomic_DNA"/>
</dbReference>
<dbReference type="RefSeq" id="WP_147209734.1">
    <property type="nucleotide sequence ID" value="NZ_BJYM01000005.1"/>
</dbReference>
<reference evidence="1 2" key="1">
    <citation type="submission" date="2019-07" db="EMBL/GenBank/DDBJ databases">
        <title>Whole genome shotgun sequence of Oceanobacillus sojae NBRC 105379.</title>
        <authorList>
            <person name="Hosoyama A."/>
            <person name="Uohara A."/>
            <person name="Ohji S."/>
            <person name="Ichikawa N."/>
        </authorList>
    </citation>
    <scope>NUCLEOTIDE SEQUENCE [LARGE SCALE GENOMIC DNA]</scope>
    <source>
        <strain evidence="1 2">NBRC 105379</strain>
    </source>
</reference>
<dbReference type="SUPFAM" id="SSF81301">
    <property type="entry name" value="Nucleotidyltransferase"/>
    <property type="match status" value="1"/>
</dbReference>
<protein>
    <recommendedName>
        <fullName evidence="3">GrpB family protein</fullName>
    </recommendedName>
</protein>
<comment type="caution">
    <text evidence="1">The sequence shown here is derived from an EMBL/GenBank/DDBJ whole genome shotgun (WGS) entry which is preliminary data.</text>
</comment>
<dbReference type="Proteomes" id="UP000321558">
    <property type="component" value="Unassembled WGS sequence"/>
</dbReference>
<evidence type="ECO:0000313" key="2">
    <source>
        <dbReference type="Proteomes" id="UP000321558"/>
    </source>
</evidence>
<dbReference type="OrthoDB" id="9799092at2"/>
<sequence>MERKIEIAAHCTGWGETFLELKSVLNQQIGDIVLGIEHVGSTSVKGLAAKPILDIDIIIESYHVFLEVTARLKELGYFHEGDKGIEEREAFGRRDNEVPWKKDKRSWMEHHLYVCSKDSKELTRHLAFRNYLREHPGTADEYAQLKRRLAKTAASREAYTFGKTAFIERVLETAFDELA</sequence>
<keyword evidence="2" id="KW-1185">Reference proteome</keyword>
<accession>A0A511ZGY0</accession>
<dbReference type="PANTHER" id="PTHR34822:SF1">
    <property type="entry name" value="GRPB FAMILY PROTEIN"/>
    <property type="match status" value="1"/>
</dbReference>
<organism evidence="1 2">
    <name type="scientific">Oceanobacillus sojae</name>
    <dbReference type="NCBI Taxonomy" id="582851"/>
    <lineage>
        <taxon>Bacteria</taxon>
        <taxon>Bacillati</taxon>
        <taxon>Bacillota</taxon>
        <taxon>Bacilli</taxon>
        <taxon>Bacillales</taxon>
        <taxon>Bacillaceae</taxon>
        <taxon>Oceanobacillus</taxon>
    </lineage>
</organism>
<dbReference type="PANTHER" id="PTHR34822">
    <property type="entry name" value="GRPB DOMAIN PROTEIN (AFU_ORTHOLOGUE AFUA_1G01530)"/>
    <property type="match status" value="1"/>
</dbReference>
<gene>
    <name evidence="1" type="ORF">OSO01_14380</name>
</gene>
<evidence type="ECO:0000313" key="1">
    <source>
        <dbReference type="EMBL" id="GEN86699.1"/>
    </source>
</evidence>
<dbReference type="InterPro" id="IPR043519">
    <property type="entry name" value="NT_sf"/>
</dbReference>
<proteinExistence type="predicted"/>
<name>A0A511ZGY0_9BACI</name>
<evidence type="ECO:0008006" key="3">
    <source>
        <dbReference type="Google" id="ProtNLM"/>
    </source>
</evidence>
<dbReference type="Gene3D" id="3.30.460.10">
    <property type="entry name" value="Beta Polymerase, domain 2"/>
    <property type="match status" value="1"/>
</dbReference>
<dbReference type="AlphaFoldDB" id="A0A511ZGY0"/>
<dbReference type="InterPro" id="IPR007344">
    <property type="entry name" value="GrpB/CoaE"/>
</dbReference>